<dbReference type="RefSeq" id="WP_010494574.1">
    <property type="nucleotide sequence ID" value="NZ_CP173417.1"/>
</dbReference>
<dbReference type="InterPro" id="IPR010994">
    <property type="entry name" value="RuvA_2-like"/>
</dbReference>
<sequence>MEKINEIWEEHKDKIFLIVISIVILSVLLLPRIKATSSINGGDMQVQGQSQSNYELGENSSSSQLVSTMSVNEETNSQQKIRVDVKGAVVHPGVVTIKADQRVDAVIEKSGGVTKNADLDQVNLAHKLTDQMLIYIPAIGEQVQVNSPVLIRQSQENEVDESERSAAETTDANEDLAGKSGSKVNLNSATKEQLTELNGIGDKKADQIIAYRQQNGNFKTIDDLKNVSGIGDKIFESLADQITVN</sequence>
<dbReference type="Pfam" id="PF10531">
    <property type="entry name" value="SLBB"/>
    <property type="match status" value="1"/>
</dbReference>
<feature type="domain" description="Helix-hairpin-helix DNA-binding motif class 1" evidence="3">
    <location>
        <begin position="192"/>
        <end position="211"/>
    </location>
</feature>
<dbReference type="EMBL" id="JQBK01000008">
    <property type="protein sequence ID" value="KRN87077.1"/>
    <property type="molecule type" value="Genomic_DNA"/>
</dbReference>
<dbReference type="GeneID" id="95349439"/>
<dbReference type="InterPro" id="IPR051675">
    <property type="entry name" value="Endo/Exo/Phosphatase_dom_1"/>
</dbReference>
<keyword evidence="2" id="KW-1133">Transmembrane helix</keyword>
<dbReference type="Pfam" id="PF12836">
    <property type="entry name" value="HHH_3"/>
    <property type="match status" value="1"/>
</dbReference>
<feature type="domain" description="Helix-hairpin-helix DNA-binding motif class 1" evidence="3">
    <location>
        <begin position="222"/>
        <end position="241"/>
    </location>
</feature>
<evidence type="ECO:0000256" key="1">
    <source>
        <dbReference type="SAM" id="MobiDB-lite"/>
    </source>
</evidence>
<evidence type="ECO:0000259" key="3">
    <source>
        <dbReference type="SMART" id="SM00278"/>
    </source>
</evidence>
<dbReference type="PATRIC" id="fig|89059.3.peg.2175"/>
<dbReference type="STRING" id="89059.LAC1533_1343"/>
<evidence type="ECO:0000256" key="2">
    <source>
        <dbReference type="SAM" id="Phobius"/>
    </source>
</evidence>
<dbReference type="InterPro" id="IPR003583">
    <property type="entry name" value="Hlx-hairpin-Hlx_DNA-bd_motif"/>
</dbReference>
<keyword evidence="2" id="KW-0812">Transmembrane</keyword>
<dbReference type="AlphaFoldDB" id="A0A0R2KHU3"/>
<feature type="transmembrane region" description="Helical" evidence="2">
    <location>
        <begin position="15"/>
        <end position="33"/>
    </location>
</feature>
<protein>
    <submittedName>
        <fullName evidence="4">ComE operon protein 1</fullName>
    </submittedName>
</protein>
<evidence type="ECO:0000313" key="4">
    <source>
        <dbReference type="EMBL" id="KRN87077.1"/>
    </source>
</evidence>
<dbReference type="NCBIfam" id="TIGR00426">
    <property type="entry name" value="competence protein ComEA helix-hairpin-helix repeat region"/>
    <property type="match status" value="1"/>
</dbReference>
<name>A0A0R2KHU3_9LACO</name>
<dbReference type="PANTHER" id="PTHR21180:SF32">
    <property type="entry name" value="ENDONUCLEASE_EXONUCLEASE_PHOSPHATASE FAMILY DOMAIN-CONTAINING PROTEIN 1"/>
    <property type="match status" value="1"/>
</dbReference>
<dbReference type="GO" id="GO:0015628">
    <property type="term" value="P:protein secretion by the type II secretion system"/>
    <property type="evidence" value="ECO:0007669"/>
    <property type="project" value="TreeGrafter"/>
</dbReference>
<comment type="caution">
    <text evidence="4">The sequence shown here is derived from an EMBL/GenBank/DDBJ whole genome shotgun (WGS) entry which is preliminary data.</text>
</comment>
<dbReference type="OrthoDB" id="9790239at2"/>
<organism evidence="4 5">
    <name type="scientific">Ligilactobacillus acidipiscis</name>
    <dbReference type="NCBI Taxonomy" id="89059"/>
    <lineage>
        <taxon>Bacteria</taxon>
        <taxon>Bacillati</taxon>
        <taxon>Bacillota</taxon>
        <taxon>Bacilli</taxon>
        <taxon>Lactobacillales</taxon>
        <taxon>Lactobacillaceae</taxon>
        <taxon>Ligilactobacillus</taxon>
    </lineage>
</organism>
<dbReference type="PANTHER" id="PTHR21180">
    <property type="entry name" value="ENDONUCLEASE/EXONUCLEASE/PHOSPHATASE FAMILY DOMAIN-CONTAINING PROTEIN 1"/>
    <property type="match status" value="1"/>
</dbReference>
<dbReference type="GO" id="GO:0006281">
    <property type="term" value="P:DNA repair"/>
    <property type="evidence" value="ECO:0007669"/>
    <property type="project" value="InterPro"/>
</dbReference>
<keyword evidence="2" id="KW-0472">Membrane</keyword>
<evidence type="ECO:0000313" key="5">
    <source>
        <dbReference type="Proteomes" id="UP000051491"/>
    </source>
</evidence>
<dbReference type="SUPFAM" id="SSF47781">
    <property type="entry name" value="RuvA domain 2-like"/>
    <property type="match status" value="1"/>
</dbReference>
<gene>
    <name evidence="4" type="ORF">IV43_GL002058</name>
</gene>
<dbReference type="InterPro" id="IPR004509">
    <property type="entry name" value="Competence_ComEA_HhH"/>
</dbReference>
<feature type="region of interest" description="Disordered" evidence="1">
    <location>
        <begin position="154"/>
        <end position="184"/>
    </location>
</feature>
<reference evidence="4 5" key="1">
    <citation type="journal article" date="2015" name="Genome Announc.">
        <title>Expanding the biotechnology potential of lactobacilli through comparative genomics of 213 strains and associated genera.</title>
        <authorList>
            <person name="Sun Z."/>
            <person name="Harris H.M."/>
            <person name="McCann A."/>
            <person name="Guo C."/>
            <person name="Argimon S."/>
            <person name="Zhang W."/>
            <person name="Yang X."/>
            <person name="Jeffery I.B."/>
            <person name="Cooney J.C."/>
            <person name="Kagawa T.F."/>
            <person name="Liu W."/>
            <person name="Song Y."/>
            <person name="Salvetti E."/>
            <person name="Wrobel A."/>
            <person name="Rasinkangas P."/>
            <person name="Parkhill J."/>
            <person name="Rea M.C."/>
            <person name="O'Sullivan O."/>
            <person name="Ritari J."/>
            <person name="Douillard F.P."/>
            <person name="Paul Ross R."/>
            <person name="Yang R."/>
            <person name="Briner A.E."/>
            <person name="Felis G.E."/>
            <person name="de Vos W.M."/>
            <person name="Barrangou R."/>
            <person name="Klaenhammer T.R."/>
            <person name="Caufield P.W."/>
            <person name="Cui Y."/>
            <person name="Zhang H."/>
            <person name="O'Toole P.W."/>
        </authorList>
    </citation>
    <scope>NUCLEOTIDE SEQUENCE [LARGE SCALE GENOMIC DNA]</scope>
    <source>
        <strain evidence="4 5">DSM 15353</strain>
    </source>
</reference>
<dbReference type="GO" id="GO:0015627">
    <property type="term" value="C:type II protein secretion system complex"/>
    <property type="evidence" value="ECO:0007669"/>
    <property type="project" value="TreeGrafter"/>
</dbReference>
<proteinExistence type="predicted"/>
<dbReference type="GO" id="GO:0003677">
    <property type="term" value="F:DNA binding"/>
    <property type="evidence" value="ECO:0007669"/>
    <property type="project" value="InterPro"/>
</dbReference>
<accession>A0A0R2KHU3</accession>
<dbReference type="SMART" id="SM00278">
    <property type="entry name" value="HhH1"/>
    <property type="match status" value="2"/>
</dbReference>
<dbReference type="Gene3D" id="1.10.150.280">
    <property type="entry name" value="AF1531-like domain"/>
    <property type="match status" value="1"/>
</dbReference>
<dbReference type="Proteomes" id="UP000051491">
    <property type="component" value="Unassembled WGS sequence"/>
</dbReference>
<dbReference type="InterPro" id="IPR019554">
    <property type="entry name" value="Soluble_ligand-bd"/>
</dbReference>